<reference evidence="4" key="1">
    <citation type="journal article" date="2008" name="Insect Biochem. Mol. Biol.">
        <title>The genome of a lepidopteran model insect, the silkworm Bombyx mori.</title>
        <authorList>
            <consortium name="International Silkworm Genome Consortium"/>
        </authorList>
    </citation>
    <scope>NUCLEOTIDE SEQUENCE [LARGE SCALE GENOMIC DNA]</scope>
    <source>
        <strain evidence="4">p50T</strain>
    </source>
</reference>
<dbReference type="EnsemblMetazoa" id="XM_004932323.3">
    <property type="protein sequence ID" value="XP_004932380.2"/>
    <property type="gene ID" value="LOC101741178"/>
</dbReference>
<evidence type="ECO:0000313" key="4">
    <source>
        <dbReference type="Proteomes" id="UP000005204"/>
    </source>
</evidence>
<sequence>MRNILMVCAICLVLAVGNALPNNRGVGAFAYQDSSGNRYGGTYGLKDGAVVDKQGDFPPNFQPESFQDLDYFFPEYFRNFENLLREPFFRFTPIRTKSFFPYTPLRFEPFRPFPSYPQRAFSSNIEAQRLAFEAAQKAFDLTSNQAGYIPGFDRFPIFNFPSPGFTDEQFPAMQNYPNQFGAFAGAAAGPGFSHQVASINPPNPNMPNVNKYTSYSGAQPNDGNQFVSVSSSSYSSSVNDNGEVKNHRAAETVVNNNGKVTKYKVEN</sequence>
<keyword evidence="4" id="KW-1185">Reference proteome</keyword>
<evidence type="ECO:0000313" key="3">
    <source>
        <dbReference type="EnsemblMetazoa" id="XP_004932380.2"/>
    </source>
</evidence>
<dbReference type="Proteomes" id="UP000005204">
    <property type="component" value="Unassembled WGS sequence"/>
</dbReference>
<proteinExistence type="predicted"/>
<dbReference type="RefSeq" id="XP_004932380.2">
    <property type="nucleotide sequence ID" value="XM_004932323.4"/>
</dbReference>
<organism evidence="3 4">
    <name type="scientific">Bombyx mori</name>
    <name type="common">Silk moth</name>
    <dbReference type="NCBI Taxonomy" id="7091"/>
    <lineage>
        <taxon>Eukaryota</taxon>
        <taxon>Metazoa</taxon>
        <taxon>Ecdysozoa</taxon>
        <taxon>Arthropoda</taxon>
        <taxon>Hexapoda</taxon>
        <taxon>Insecta</taxon>
        <taxon>Pterygota</taxon>
        <taxon>Neoptera</taxon>
        <taxon>Endopterygota</taxon>
        <taxon>Lepidoptera</taxon>
        <taxon>Glossata</taxon>
        <taxon>Ditrysia</taxon>
        <taxon>Bombycoidea</taxon>
        <taxon>Bombycidae</taxon>
        <taxon>Bombycinae</taxon>
        <taxon>Bombyx</taxon>
    </lineage>
</organism>
<evidence type="ECO:0000256" key="1">
    <source>
        <dbReference type="SAM" id="MobiDB-lite"/>
    </source>
</evidence>
<protein>
    <submittedName>
        <fullName evidence="3">Uncharacterized protein</fullName>
    </submittedName>
</protein>
<name>A0A8R2AS13_BOMMO</name>
<keyword evidence="2" id="KW-0732">Signal</keyword>
<dbReference type="AlphaFoldDB" id="A0A8R2AS13"/>
<feature type="region of interest" description="Disordered" evidence="1">
    <location>
        <begin position="226"/>
        <end position="247"/>
    </location>
</feature>
<accession>A0A8R2AS13</accession>
<evidence type="ECO:0000256" key="2">
    <source>
        <dbReference type="SAM" id="SignalP"/>
    </source>
</evidence>
<reference evidence="3" key="2">
    <citation type="submission" date="2022-06" db="UniProtKB">
        <authorList>
            <consortium name="EnsemblMetazoa"/>
        </authorList>
    </citation>
    <scope>IDENTIFICATION</scope>
    <source>
        <strain evidence="3">p50T (Dazao)</strain>
    </source>
</reference>
<feature type="signal peptide" evidence="2">
    <location>
        <begin position="1"/>
        <end position="19"/>
    </location>
</feature>
<dbReference type="KEGG" id="bmor:101741178"/>
<dbReference type="GeneID" id="101741178"/>
<feature type="compositionally biased region" description="Low complexity" evidence="1">
    <location>
        <begin position="227"/>
        <end position="238"/>
    </location>
</feature>
<feature type="chain" id="PRO_5035728353" evidence="2">
    <location>
        <begin position="20"/>
        <end position="267"/>
    </location>
</feature>